<accession>A0AA36NDJ0</accession>
<reference evidence="3" key="1">
    <citation type="submission" date="2023-08" db="EMBL/GenBank/DDBJ databases">
        <authorList>
            <person name="Chen Y."/>
            <person name="Shah S."/>
            <person name="Dougan E. K."/>
            <person name="Thang M."/>
            <person name="Chan C."/>
        </authorList>
    </citation>
    <scope>NUCLEOTIDE SEQUENCE</scope>
</reference>
<proteinExistence type="predicted"/>
<dbReference type="Proteomes" id="UP001178507">
    <property type="component" value="Unassembled WGS sequence"/>
</dbReference>
<feature type="region of interest" description="Disordered" evidence="2">
    <location>
        <begin position="140"/>
        <end position="165"/>
    </location>
</feature>
<sequence length="238" mass="26954">MSVRISTVQGQQDAAVQELADIMQEMAKRLEEQDARQKNHQRDYTMEVGAMKRRMEDMLQSSLRDCRTIREEYDTAVDSLGNLMEDVARRVTKAVQHYEERFSCDLDKLREHVDKSLSTHGAVLSQKIDAAMAAMETRTVQEMDREDSEDGATGSASTKLAPNNPEVMRRVESIGHMLRAEALAQSQAFEAKLASVEASHSAESKRRNETTRGRDATREKGPRPHGRVDGWLEVLFLF</sequence>
<feature type="region of interest" description="Disordered" evidence="2">
    <location>
        <begin position="195"/>
        <end position="226"/>
    </location>
</feature>
<keyword evidence="4" id="KW-1185">Reference proteome</keyword>
<gene>
    <name evidence="3" type="ORF">EVOR1521_LOCUS22974</name>
</gene>
<evidence type="ECO:0000313" key="3">
    <source>
        <dbReference type="EMBL" id="CAJ1399441.1"/>
    </source>
</evidence>
<keyword evidence="1" id="KW-0175">Coiled coil</keyword>
<dbReference type="EMBL" id="CAUJNA010003336">
    <property type="protein sequence ID" value="CAJ1399441.1"/>
    <property type="molecule type" value="Genomic_DNA"/>
</dbReference>
<dbReference type="AlphaFoldDB" id="A0AA36NDJ0"/>
<feature type="compositionally biased region" description="Basic and acidic residues" evidence="2">
    <location>
        <begin position="200"/>
        <end position="226"/>
    </location>
</feature>
<evidence type="ECO:0000313" key="4">
    <source>
        <dbReference type="Proteomes" id="UP001178507"/>
    </source>
</evidence>
<protein>
    <submittedName>
        <fullName evidence="3">Uncharacterized protein</fullName>
    </submittedName>
</protein>
<evidence type="ECO:0000256" key="1">
    <source>
        <dbReference type="SAM" id="Coils"/>
    </source>
</evidence>
<feature type="coiled-coil region" evidence="1">
    <location>
        <begin position="16"/>
        <end position="43"/>
    </location>
</feature>
<name>A0AA36NDJ0_9DINO</name>
<organism evidence="3 4">
    <name type="scientific">Effrenium voratum</name>
    <dbReference type="NCBI Taxonomy" id="2562239"/>
    <lineage>
        <taxon>Eukaryota</taxon>
        <taxon>Sar</taxon>
        <taxon>Alveolata</taxon>
        <taxon>Dinophyceae</taxon>
        <taxon>Suessiales</taxon>
        <taxon>Symbiodiniaceae</taxon>
        <taxon>Effrenium</taxon>
    </lineage>
</organism>
<comment type="caution">
    <text evidence="3">The sequence shown here is derived from an EMBL/GenBank/DDBJ whole genome shotgun (WGS) entry which is preliminary data.</text>
</comment>
<evidence type="ECO:0000256" key="2">
    <source>
        <dbReference type="SAM" id="MobiDB-lite"/>
    </source>
</evidence>